<dbReference type="AlphaFoldDB" id="A0A8H6NYC7"/>
<dbReference type="Proteomes" id="UP000639643">
    <property type="component" value="Unassembled WGS sequence"/>
</dbReference>
<dbReference type="Gene3D" id="2.60.200.20">
    <property type="match status" value="1"/>
</dbReference>
<dbReference type="Pfam" id="PF00498">
    <property type="entry name" value="FHA"/>
    <property type="match status" value="1"/>
</dbReference>
<evidence type="ECO:0000313" key="5">
    <source>
        <dbReference type="Proteomes" id="UP000639643"/>
    </source>
</evidence>
<feature type="compositionally biased region" description="Basic and acidic residues" evidence="1">
    <location>
        <begin position="709"/>
        <end position="723"/>
    </location>
</feature>
<gene>
    <name evidence="4" type="ORF">CMUS01_00669</name>
</gene>
<dbReference type="SUPFAM" id="SSF49879">
    <property type="entry name" value="SMAD/FHA domain"/>
    <property type="match status" value="1"/>
</dbReference>
<feature type="domain" description="FHA" evidence="3">
    <location>
        <begin position="45"/>
        <end position="99"/>
    </location>
</feature>
<feature type="compositionally biased region" description="Acidic residues" evidence="1">
    <location>
        <begin position="160"/>
        <end position="171"/>
    </location>
</feature>
<accession>A0A8H6NYC7</accession>
<reference evidence="4" key="1">
    <citation type="journal article" date="2020" name="Phytopathology">
        <title>Genome Sequence Resources of Colletotrichum truncatum, C. plurivorum, C. musicola, and C. sojae: Four Species Pathogenic to Soybean (Glycine max).</title>
        <authorList>
            <person name="Rogerio F."/>
            <person name="Boufleur T.R."/>
            <person name="Ciampi-Guillardi M."/>
            <person name="Sukno S.A."/>
            <person name="Thon M.R."/>
            <person name="Massola Junior N.S."/>
            <person name="Baroncelli R."/>
        </authorList>
    </citation>
    <scope>NUCLEOTIDE SEQUENCE</scope>
    <source>
        <strain evidence="4">LFN0074</strain>
    </source>
</reference>
<keyword evidence="2" id="KW-0472">Membrane</keyword>
<feature type="transmembrane region" description="Helical" evidence="2">
    <location>
        <begin position="788"/>
        <end position="814"/>
    </location>
</feature>
<keyword evidence="2" id="KW-0812">Transmembrane</keyword>
<protein>
    <submittedName>
        <fullName evidence="4">Factor arrest protein 10</fullName>
    </submittedName>
</protein>
<feature type="region of interest" description="Disordered" evidence="1">
    <location>
        <begin position="267"/>
        <end position="407"/>
    </location>
</feature>
<dbReference type="InterPro" id="IPR000253">
    <property type="entry name" value="FHA_dom"/>
</dbReference>
<keyword evidence="5" id="KW-1185">Reference proteome</keyword>
<dbReference type="PROSITE" id="PS50006">
    <property type="entry name" value="FHA_DOMAIN"/>
    <property type="match status" value="1"/>
</dbReference>
<feature type="region of interest" description="Disordered" evidence="1">
    <location>
        <begin position="146"/>
        <end position="175"/>
    </location>
</feature>
<organism evidence="4 5">
    <name type="scientific">Colletotrichum musicola</name>
    <dbReference type="NCBI Taxonomy" id="2175873"/>
    <lineage>
        <taxon>Eukaryota</taxon>
        <taxon>Fungi</taxon>
        <taxon>Dikarya</taxon>
        <taxon>Ascomycota</taxon>
        <taxon>Pezizomycotina</taxon>
        <taxon>Sordariomycetes</taxon>
        <taxon>Hypocreomycetidae</taxon>
        <taxon>Glomerellales</taxon>
        <taxon>Glomerellaceae</taxon>
        <taxon>Colletotrichum</taxon>
        <taxon>Colletotrichum orchidearum species complex</taxon>
    </lineage>
</organism>
<feature type="compositionally biased region" description="Basic and acidic residues" evidence="1">
    <location>
        <begin position="383"/>
        <end position="407"/>
    </location>
</feature>
<feature type="compositionally biased region" description="Low complexity" evidence="1">
    <location>
        <begin position="365"/>
        <end position="377"/>
    </location>
</feature>
<dbReference type="SMART" id="SM00240">
    <property type="entry name" value="FHA"/>
    <property type="match status" value="1"/>
</dbReference>
<dbReference type="InterPro" id="IPR008984">
    <property type="entry name" value="SMAD_FHA_dom_sf"/>
</dbReference>
<feature type="region of interest" description="Disordered" evidence="1">
    <location>
        <begin position="589"/>
        <end position="613"/>
    </location>
</feature>
<evidence type="ECO:0000256" key="1">
    <source>
        <dbReference type="SAM" id="MobiDB-lite"/>
    </source>
</evidence>
<feature type="region of interest" description="Disordered" evidence="1">
    <location>
        <begin position="702"/>
        <end position="783"/>
    </location>
</feature>
<feature type="compositionally biased region" description="Acidic residues" evidence="1">
    <location>
        <begin position="323"/>
        <end position="364"/>
    </location>
</feature>
<dbReference type="OrthoDB" id="4096268at2759"/>
<evidence type="ECO:0000313" key="4">
    <source>
        <dbReference type="EMBL" id="KAF6844872.1"/>
    </source>
</evidence>
<dbReference type="EMBL" id="WIGM01000009">
    <property type="protein sequence ID" value="KAF6844872.1"/>
    <property type="molecule type" value="Genomic_DNA"/>
</dbReference>
<comment type="caution">
    <text evidence="4">The sequence shown here is derived from an EMBL/GenBank/DDBJ whole genome shotgun (WGS) entry which is preliminary data.</text>
</comment>
<evidence type="ECO:0000259" key="3">
    <source>
        <dbReference type="PROSITE" id="PS50006"/>
    </source>
</evidence>
<feature type="compositionally biased region" description="Polar residues" evidence="1">
    <location>
        <begin position="589"/>
        <end position="606"/>
    </location>
</feature>
<keyword evidence="2" id="KW-1133">Transmembrane helix</keyword>
<evidence type="ECO:0000256" key="2">
    <source>
        <dbReference type="SAM" id="Phobius"/>
    </source>
</evidence>
<proteinExistence type="predicted"/>
<sequence length="820" mass="89873">MASSQKPQARSVLISLSAQHHRPEFPFPERRILLEPDAAVSTSKIKIGRTSRRDAALEAKKDNCFFDSPVMSRDHAEIRRLYIKDVGSMHGTYQNSNRLSPGVASTLEQGDTIKFGIDIRRSSDLFPPCTMEARFEFDHLAKQAAQNASGRPSYRVPDGYDSESSDEDSSESEIWPTVEKLRKIDQIRSSVNDQAPRPTIDLTIVEKVGPTDLIARSPETGSAPRRTIDLTLDDAPSHTIDVPSLAYNLPAMPQETIVIDEEDHLDDAGTDSADITTEPIHNPPDSSQPENPMTFDVDAPHDEDEESSPAFPQNMSPKQDLFNSDEMDSDYSDQDEYPLDYPEEEMSHEELSDEELSQSEDEQSLDSSSDEGSLNDSPAGCDCESHADGEGCPEEDHGEGRIEEDRVDQCDCDSLVEEGRVEGCECNCHGDDENGVEEGRVVGDFDDDSEDDYPMPDSTVERTSVPAMGTSILPTEQQPFSRQQLFFNPLPEAVSGAMAGDAFNVIPEAIPELPPLQGPQQLLSLGLTHQNHMFTDSQTDPTLDNVLLPPFVHPRGYQPDLVFQNAQPASHSPVKASVWPINKDQMEVRSSATAAQNPFSAQSKVSSADHLGQKSGKKEYFAARVHTRAIVDRMEAQQKELRHASPSFEAQLQHIDSAWAATGKRFLNSPQSFPVSNVRESSPELDMTSAFQFQQAKLAASSSAAMKPVTDDQSRQAEQEHHAQPKSPKRKADEISTLLPEEEALEQGPSQQGSEERVPMATKEAQAVVETPSSSTGTEPPPKKRFRFFPSLAACGTFGAGGLMVSSVVVGLLASTAPAL</sequence>
<name>A0A8H6NYC7_9PEZI</name>